<dbReference type="InterPro" id="IPR036116">
    <property type="entry name" value="FN3_sf"/>
</dbReference>
<dbReference type="PROSITE" id="PS50853">
    <property type="entry name" value="FN3"/>
    <property type="match status" value="1"/>
</dbReference>
<name>A0A5B2TVJ8_9FLAO</name>
<organism evidence="3 4">
    <name type="scientific">Maribacter flavus</name>
    <dbReference type="NCBI Taxonomy" id="1658664"/>
    <lineage>
        <taxon>Bacteria</taxon>
        <taxon>Pseudomonadati</taxon>
        <taxon>Bacteroidota</taxon>
        <taxon>Flavobacteriia</taxon>
        <taxon>Flavobacteriales</taxon>
        <taxon>Flavobacteriaceae</taxon>
        <taxon>Maribacter</taxon>
    </lineage>
</organism>
<accession>A0A5B2TVJ8</accession>
<dbReference type="InterPro" id="IPR003961">
    <property type="entry name" value="FN3_dom"/>
</dbReference>
<dbReference type="Pfam" id="PF00041">
    <property type="entry name" value="fn3"/>
    <property type="match status" value="1"/>
</dbReference>
<dbReference type="SUPFAM" id="SSF49265">
    <property type="entry name" value="Fibronectin type III"/>
    <property type="match status" value="1"/>
</dbReference>
<protein>
    <submittedName>
        <fullName evidence="3">Fibronectin type III domain-containing protein</fullName>
    </submittedName>
</protein>
<comment type="caution">
    <text evidence="3">The sequence shown here is derived from an EMBL/GenBank/DDBJ whole genome shotgun (WGS) entry which is preliminary data.</text>
</comment>
<evidence type="ECO:0000259" key="2">
    <source>
        <dbReference type="PROSITE" id="PS50853"/>
    </source>
</evidence>
<evidence type="ECO:0000256" key="1">
    <source>
        <dbReference type="SAM" id="SignalP"/>
    </source>
</evidence>
<dbReference type="SMART" id="SM00060">
    <property type="entry name" value="FN3"/>
    <property type="match status" value="1"/>
</dbReference>
<sequence length="702" mass="73702">MKRVLLALALVCCSVTVQAQSDVIDVTGPTDGLLLKVKTTAQINSINNPIRGLLLGNDTTKSLWYYDGTQFIDLMASAAGADWNSNLLNIPADIADGDDDTIADGSETKVTAGTNTTVTGTGTIGSPYQIGLSGVILADGTIGMTNDLNLGQNNIDNLRVLGLVDTGGTERANIFLNGTDILQIARGTKSVTLSESLDRFSINTADVRISGLAGGGNLALRVDNNGELYTESIPSGSGSGDFLANGTVPMTGNLNLDGNNIISGGTINADWLTATNTVTAGQFTGGYARLNRASDPGNDEGNIYVNSVSKLLRYYNGTSWVDVPGGGGTAAYRNPDIYWALRTNGATFNDQWFETTGEQGKRTVNYSLATGSPSFYEFSTFSSNKVAIIRTILQGSSMVFTSDDYDIIGSGTEDVDITAGATSGVIGVYVANGNTMTVTKAPPAISGTVVVDSYFKPYSISQVTGVASSNITETGFTISWNAANASIGTISNYQISRDGAAPITVNGGTTYTFTGQTPGTTYNINVRGVDEGGNPGPYSTDLSVTTASSFTAYYSPNALTSTPNEVAGTNGITAGTGSDYTISLETTTVFNGSNAVRLELNNTGNDLYLRLIGVNAGDNVTFSWRLRRVGSYPNNIWIRAYTADGWTSDQLSASVGNEGTDVWTTMTITNTAAVDDPYIRLFDTLAIGNEMIIDFAEVTINP</sequence>
<dbReference type="CDD" id="cd00063">
    <property type="entry name" value="FN3"/>
    <property type="match status" value="1"/>
</dbReference>
<dbReference type="InterPro" id="IPR013783">
    <property type="entry name" value="Ig-like_fold"/>
</dbReference>
<gene>
    <name evidence="3" type="ORF">F0361_01215</name>
</gene>
<evidence type="ECO:0000313" key="4">
    <source>
        <dbReference type="Proteomes" id="UP000323188"/>
    </source>
</evidence>
<dbReference type="EMBL" id="VUOE01000001">
    <property type="protein sequence ID" value="KAA2218269.1"/>
    <property type="molecule type" value="Genomic_DNA"/>
</dbReference>
<proteinExistence type="predicted"/>
<dbReference type="RefSeq" id="WP_154916889.1">
    <property type="nucleotide sequence ID" value="NZ_VUOE01000001.1"/>
</dbReference>
<dbReference type="Gene3D" id="2.60.40.10">
    <property type="entry name" value="Immunoglobulins"/>
    <property type="match status" value="1"/>
</dbReference>
<feature type="domain" description="Fibronectin type-III" evidence="2">
    <location>
        <begin position="462"/>
        <end position="549"/>
    </location>
</feature>
<evidence type="ECO:0000313" key="3">
    <source>
        <dbReference type="EMBL" id="KAA2218269.1"/>
    </source>
</evidence>
<feature type="signal peptide" evidence="1">
    <location>
        <begin position="1"/>
        <end position="19"/>
    </location>
</feature>
<dbReference type="Proteomes" id="UP000323188">
    <property type="component" value="Unassembled WGS sequence"/>
</dbReference>
<reference evidence="3 4" key="1">
    <citation type="submission" date="2019-09" db="EMBL/GenBank/DDBJ databases">
        <authorList>
            <person name="Khan S.A."/>
            <person name="Jeon C.O."/>
            <person name="Chun B.H."/>
            <person name="Jeong S.E."/>
        </authorList>
    </citation>
    <scope>NUCLEOTIDE SEQUENCE [LARGE SCALE GENOMIC DNA]</scope>
    <source>
        <strain evidence="3 4">KCTC 42508</strain>
    </source>
</reference>
<dbReference type="AlphaFoldDB" id="A0A5B2TVJ8"/>
<keyword evidence="1" id="KW-0732">Signal</keyword>
<feature type="chain" id="PRO_5022843609" evidence="1">
    <location>
        <begin position="20"/>
        <end position="702"/>
    </location>
</feature>